<dbReference type="HOGENOM" id="CLU_191581_0_0_11"/>
<gene>
    <name evidence="1" type="ORF">CryarDRAFT_0194</name>
</gene>
<protein>
    <submittedName>
        <fullName evidence="1">Uncharacterized protein</fullName>
    </submittedName>
</protein>
<sequence length="78" mass="8765">MSTALVLALALIILTLGYLGLCRFWPYTHCRRCDGTGKRHALIGRGYRHCPRCGGTGERLRIGRHVLNHLTALHRASR</sequence>
<evidence type="ECO:0000313" key="2">
    <source>
        <dbReference type="Proteomes" id="UP000021053"/>
    </source>
</evidence>
<organism evidence="1 2">
    <name type="scientific">Cryptosporangium arvum DSM 44712</name>
    <dbReference type="NCBI Taxonomy" id="927661"/>
    <lineage>
        <taxon>Bacteria</taxon>
        <taxon>Bacillati</taxon>
        <taxon>Actinomycetota</taxon>
        <taxon>Actinomycetes</taxon>
        <taxon>Cryptosporangiales</taxon>
        <taxon>Cryptosporangiaceae</taxon>
        <taxon>Cryptosporangium</taxon>
    </lineage>
</organism>
<evidence type="ECO:0000313" key="1">
    <source>
        <dbReference type="EMBL" id="EXG79168.1"/>
    </source>
</evidence>
<name>A0A010YVK0_9ACTN</name>
<dbReference type="OrthoDB" id="3482657at2"/>
<comment type="caution">
    <text evidence="1">The sequence shown here is derived from an EMBL/GenBank/DDBJ whole genome shotgun (WGS) entry which is preliminary data.</text>
</comment>
<dbReference type="Gene3D" id="6.20.20.10">
    <property type="match status" value="1"/>
</dbReference>
<dbReference type="SUPFAM" id="SSF57938">
    <property type="entry name" value="DnaJ/Hsp40 cysteine-rich domain"/>
    <property type="match status" value="1"/>
</dbReference>
<reference evidence="1 2" key="1">
    <citation type="submission" date="2013-07" db="EMBL/GenBank/DDBJ databases">
        <authorList>
            <consortium name="DOE Joint Genome Institute"/>
            <person name="Eisen J."/>
            <person name="Huntemann M."/>
            <person name="Han J."/>
            <person name="Chen A."/>
            <person name="Kyrpides N."/>
            <person name="Mavromatis K."/>
            <person name="Markowitz V."/>
            <person name="Palaniappan K."/>
            <person name="Ivanova N."/>
            <person name="Schaumberg A."/>
            <person name="Pati A."/>
            <person name="Liolios K."/>
            <person name="Nordberg H.P."/>
            <person name="Cantor M.N."/>
            <person name="Hua S.X."/>
            <person name="Woyke T."/>
        </authorList>
    </citation>
    <scope>NUCLEOTIDE SEQUENCE [LARGE SCALE GENOMIC DNA]</scope>
    <source>
        <strain evidence="1 2">DSM 44712</strain>
    </source>
</reference>
<dbReference type="EMBL" id="JFBT01000001">
    <property type="protein sequence ID" value="EXG79168.1"/>
    <property type="molecule type" value="Genomic_DNA"/>
</dbReference>
<accession>A0A010YVK0</accession>
<proteinExistence type="predicted"/>
<keyword evidence="2" id="KW-1185">Reference proteome</keyword>
<dbReference type="AlphaFoldDB" id="A0A010YVK0"/>
<dbReference type="InterPro" id="IPR036410">
    <property type="entry name" value="HSP_DnaJ_Cys-rich_dom_sf"/>
</dbReference>
<dbReference type="Proteomes" id="UP000021053">
    <property type="component" value="Unassembled WGS sequence"/>
</dbReference>
<dbReference type="RefSeq" id="WP_035847645.1">
    <property type="nucleotide sequence ID" value="NZ_KK073874.1"/>
</dbReference>